<name>A0A150MYB2_9BACL</name>
<dbReference type="EMBL" id="LQYW01000063">
    <property type="protein sequence ID" value="KYD29446.1"/>
    <property type="molecule type" value="Genomic_DNA"/>
</dbReference>
<organism evidence="2 3">
    <name type="scientific">Parageobacillus toebii</name>
    <dbReference type="NCBI Taxonomy" id="153151"/>
    <lineage>
        <taxon>Bacteria</taxon>
        <taxon>Bacillati</taxon>
        <taxon>Bacillota</taxon>
        <taxon>Bacilli</taxon>
        <taxon>Bacillales</taxon>
        <taxon>Anoxybacillaceae</taxon>
        <taxon>Parageobacillus</taxon>
    </lineage>
</organism>
<sequence length="39" mass="4899">MMQNQKYKSDPRYFPKEKRITDKNESAMRFPFRVKKFAR</sequence>
<dbReference type="Proteomes" id="UP000075324">
    <property type="component" value="Unassembled WGS sequence"/>
</dbReference>
<evidence type="ECO:0000313" key="3">
    <source>
        <dbReference type="Proteomes" id="UP000075324"/>
    </source>
</evidence>
<reference evidence="2 3" key="1">
    <citation type="submission" date="2016-01" db="EMBL/GenBank/DDBJ databases">
        <title>Draft Genome Sequences of Seven Thermophilic Sporeformers Isolated from Foods.</title>
        <authorList>
            <person name="Berendsen E.M."/>
            <person name="Wells-Bennik M.H."/>
            <person name="Krawcyk A.O."/>
            <person name="De Jong A."/>
            <person name="Holsappel S."/>
            <person name="Eijlander R.T."/>
            <person name="Kuipers O.P."/>
        </authorList>
    </citation>
    <scope>NUCLEOTIDE SEQUENCE [LARGE SCALE GENOMIC DNA]</scope>
    <source>
        <strain evidence="2 3">B4110</strain>
    </source>
</reference>
<evidence type="ECO:0000313" key="2">
    <source>
        <dbReference type="EMBL" id="KYD29446.1"/>
    </source>
</evidence>
<proteinExistence type="predicted"/>
<protein>
    <submittedName>
        <fullName evidence="2">Uncharacterized protein</fullName>
    </submittedName>
</protein>
<dbReference type="AlphaFoldDB" id="A0A150MYB2"/>
<feature type="compositionally biased region" description="Basic and acidic residues" evidence="1">
    <location>
        <begin position="7"/>
        <end position="20"/>
    </location>
</feature>
<comment type="caution">
    <text evidence="2">The sequence shown here is derived from an EMBL/GenBank/DDBJ whole genome shotgun (WGS) entry which is preliminary data.</text>
</comment>
<evidence type="ECO:0000256" key="1">
    <source>
        <dbReference type="SAM" id="MobiDB-lite"/>
    </source>
</evidence>
<accession>A0A150MYB2</accession>
<gene>
    <name evidence="2" type="ORF">B4110_3107</name>
</gene>
<feature type="region of interest" description="Disordered" evidence="1">
    <location>
        <begin position="1"/>
        <end position="20"/>
    </location>
</feature>